<dbReference type="GO" id="GO:0019120">
    <property type="term" value="F:hydrolase activity, acting on acid halide bonds, in C-halide compounds"/>
    <property type="evidence" value="ECO:0007669"/>
    <property type="project" value="InterPro"/>
</dbReference>
<dbReference type="InterPro" id="IPR023214">
    <property type="entry name" value="HAD_sf"/>
</dbReference>
<dbReference type="NCBIfam" id="TIGR01493">
    <property type="entry name" value="HAD-SF-IA-v2"/>
    <property type="match status" value="1"/>
</dbReference>
<name>A0AA38VIS2_9PEZI</name>
<dbReference type="PANTHER" id="PTHR43316">
    <property type="entry name" value="HYDROLASE, HALOACID DELAHOGENASE-RELATED"/>
    <property type="match status" value="1"/>
</dbReference>
<comment type="caution">
    <text evidence="3">The sequence shown here is derived from an EMBL/GenBank/DDBJ whole genome shotgun (WGS) entry which is preliminary data.</text>
</comment>
<dbReference type="Gene3D" id="1.10.150.240">
    <property type="entry name" value="Putative phosphatase, domain 2"/>
    <property type="match status" value="1"/>
</dbReference>
<dbReference type="PRINTS" id="PR00413">
    <property type="entry name" value="HADHALOGNASE"/>
</dbReference>
<gene>
    <name evidence="3" type="ORF">NKR19_g9954</name>
</gene>
<dbReference type="SFLD" id="SFLDS00003">
    <property type="entry name" value="Haloacid_Dehalogenase"/>
    <property type="match status" value="1"/>
</dbReference>
<evidence type="ECO:0000313" key="3">
    <source>
        <dbReference type="EMBL" id="KAJ9130280.1"/>
    </source>
</evidence>
<evidence type="ECO:0000313" key="4">
    <source>
        <dbReference type="Proteomes" id="UP001174691"/>
    </source>
</evidence>
<dbReference type="Gene3D" id="3.40.50.1000">
    <property type="entry name" value="HAD superfamily/HAD-like"/>
    <property type="match status" value="1"/>
</dbReference>
<sequence>MSPSKTVIAFDLYGTLLSTESISKELAKIYGDDKAQSLATLWRRYQLEYTWRINSMGLYRTFSEITKGALEHAVAETGLSLSAGDAEKLMKAYDSLHVFPEVPKALKAVKETPDIDPYIFTNGTRDMVSASVKLSPDLGPYADVFKGFITVHEVQVFKPAIKVYDDLLTKVGKEGEAGEVWVVTANPFDAVGARAAGLQSAWIDRAGKGWVDRLGDVIGGIRPSVVVSGVDEAVGEIIKLAT</sequence>
<comment type="similarity">
    <text evidence="1">Belongs to the HAD-like hydrolase superfamily. S-2-haloalkanoic acid dehalogenase family.</text>
</comment>
<dbReference type="InterPro" id="IPR006439">
    <property type="entry name" value="HAD-SF_hydro_IA"/>
</dbReference>
<dbReference type="NCBIfam" id="TIGR01428">
    <property type="entry name" value="HAD_type_II"/>
    <property type="match status" value="1"/>
</dbReference>
<dbReference type="InterPro" id="IPR023198">
    <property type="entry name" value="PGP-like_dom2"/>
</dbReference>
<accession>A0AA38VIS2</accession>
<proteinExistence type="inferred from homology"/>
<keyword evidence="2" id="KW-0378">Hydrolase</keyword>
<dbReference type="InterPro" id="IPR051540">
    <property type="entry name" value="S-2-haloacid_dehalogenase"/>
</dbReference>
<dbReference type="PANTHER" id="PTHR43316:SF3">
    <property type="entry name" value="HALOACID DEHALOGENASE, TYPE II (AFU_ORTHOLOGUE AFUA_2G07750)-RELATED"/>
    <property type="match status" value="1"/>
</dbReference>
<keyword evidence="4" id="KW-1185">Reference proteome</keyword>
<reference evidence="3" key="1">
    <citation type="submission" date="2022-07" db="EMBL/GenBank/DDBJ databases">
        <title>Fungi with potential for degradation of polypropylene.</title>
        <authorList>
            <person name="Gostincar C."/>
        </authorList>
    </citation>
    <scope>NUCLEOTIDE SEQUENCE</scope>
    <source>
        <strain evidence="3">EXF-13287</strain>
    </source>
</reference>
<dbReference type="SFLD" id="SFLDG01129">
    <property type="entry name" value="C1.5:_HAD__Beta-PGM__Phosphata"/>
    <property type="match status" value="1"/>
</dbReference>
<dbReference type="EMBL" id="JANBVN010000277">
    <property type="protein sequence ID" value="KAJ9130280.1"/>
    <property type="molecule type" value="Genomic_DNA"/>
</dbReference>
<organism evidence="3 4">
    <name type="scientific">Coniochaeta hoffmannii</name>
    <dbReference type="NCBI Taxonomy" id="91930"/>
    <lineage>
        <taxon>Eukaryota</taxon>
        <taxon>Fungi</taxon>
        <taxon>Dikarya</taxon>
        <taxon>Ascomycota</taxon>
        <taxon>Pezizomycotina</taxon>
        <taxon>Sordariomycetes</taxon>
        <taxon>Sordariomycetidae</taxon>
        <taxon>Coniochaetales</taxon>
        <taxon>Coniochaetaceae</taxon>
        <taxon>Coniochaeta</taxon>
    </lineage>
</organism>
<evidence type="ECO:0000256" key="2">
    <source>
        <dbReference type="ARBA" id="ARBA00022801"/>
    </source>
</evidence>
<dbReference type="InterPro" id="IPR006328">
    <property type="entry name" value="2-HAD"/>
</dbReference>
<dbReference type="AlphaFoldDB" id="A0AA38VIS2"/>
<dbReference type="InterPro" id="IPR036412">
    <property type="entry name" value="HAD-like_sf"/>
</dbReference>
<protein>
    <submittedName>
        <fullName evidence="3">Haloacid dehalogenase</fullName>
    </submittedName>
</protein>
<dbReference type="Proteomes" id="UP001174691">
    <property type="component" value="Unassembled WGS sequence"/>
</dbReference>
<evidence type="ECO:0000256" key="1">
    <source>
        <dbReference type="ARBA" id="ARBA00008106"/>
    </source>
</evidence>
<dbReference type="GO" id="GO:0016791">
    <property type="term" value="F:phosphatase activity"/>
    <property type="evidence" value="ECO:0007669"/>
    <property type="project" value="UniProtKB-ARBA"/>
</dbReference>
<dbReference type="SUPFAM" id="SSF56784">
    <property type="entry name" value="HAD-like"/>
    <property type="match status" value="1"/>
</dbReference>
<dbReference type="Pfam" id="PF00702">
    <property type="entry name" value="Hydrolase"/>
    <property type="match status" value="1"/>
</dbReference>